<protein>
    <submittedName>
        <fullName evidence="3">Short-chain dehydrogenase/reductase SDR</fullName>
    </submittedName>
</protein>
<dbReference type="RefSeq" id="WP_008503915.1">
    <property type="nucleotide sequence ID" value="NZ_CM001403.1"/>
</dbReference>
<gene>
    <name evidence="3" type="ORF">Mucpa_0167</name>
</gene>
<evidence type="ECO:0000256" key="2">
    <source>
        <dbReference type="ARBA" id="ARBA00023002"/>
    </source>
</evidence>
<organism evidence="3 4">
    <name type="scientific">Mucilaginibacter paludis DSM 18603</name>
    <dbReference type="NCBI Taxonomy" id="714943"/>
    <lineage>
        <taxon>Bacteria</taxon>
        <taxon>Pseudomonadati</taxon>
        <taxon>Bacteroidota</taxon>
        <taxon>Sphingobacteriia</taxon>
        <taxon>Sphingobacteriales</taxon>
        <taxon>Sphingobacteriaceae</taxon>
        <taxon>Mucilaginibacter</taxon>
    </lineage>
</organism>
<dbReference type="PANTHER" id="PTHR43477">
    <property type="entry name" value="DIHYDROANTICAPSIN 7-DEHYDROGENASE"/>
    <property type="match status" value="1"/>
</dbReference>
<keyword evidence="4" id="KW-1185">Reference proteome</keyword>
<dbReference type="AlphaFoldDB" id="H1YEV0"/>
<evidence type="ECO:0000313" key="4">
    <source>
        <dbReference type="Proteomes" id="UP000002774"/>
    </source>
</evidence>
<name>H1YEV0_9SPHI</name>
<dbReference type="PANTHER" id="PTHR43477:SF1">
    <property type="entry name" value="DIHYDROANTICAPSIN 7-DEHYDROGENASE"/>
    <property type="match status" value="1"/>
</dbReference>
<dbReference type="STRING" id="714943.Mucpa_0167"/>
<reference evidence="3" key="1">
    <citation type="submission" date="2011-09" db="EMBL/GenBank/DDBJ databases">
        <title>The permanent draft genome of Mucilaginibacter paludis DSM 18603.</title>
        <authorList>
            <consortium name="US DOE Joint Genome Institute (JGI-PGF)"/>
            <person name="Lucas S."/>
            <person name="Han J."/>
            <person name="Lapidus A."/>
            <person name="Bruce D."/>
            <person name="Goodwin L."/>
            <person name="Pitluck S."/>
            <person name="Peters L."/>
            <person name="Kyrpides N."/>
            <person name="Mavromatis K."/>
            <person name="Ivanova N."/>
            <person name="Mikhailova N."/>
            <person name="Held B."/>
            <person name="Detter J.C."/>
            <person name="Tapia R."/>
            <person name="Han C."/>
            <person name="Land M."/>
            <person name="Hauser L."/>
            <person name="Markowitz V."/>
            <person name="Cheng J.-F."/>
            <person name="Hugenholtz P."/>
            <person name="Woyke T."/>
            <person name="Wu D."/>
            <person name="Tindall B."/>
            <person name="Brambilla E."/>
            <person name="Klenk H.-P."/>
            <person name="Eisen J.A."/>
        </authorList>
    </citation>
    <scope>NUCLEOTIDE SEQUENCE [LARGE SCALE GENOMIC DNA]</scope>
    <source>
        <strain evidence="3">DSM 18603</strain>
    </source>
</reference>
<dbReference type="SUPFAM" id="SSF51735">
    <property type="entry name" value="NAD(P)-binding Rossmann-fold domains"/>
    <property type="match status" value="1"/>
</dbReference>
<dbReference type="InterPro" id="IPR051122">
    <property type="entry name" value="SDR_DHRS6-like"/>
</dbReference>
<dbReference type="GO" id="GO:0016491">
    <property type="term" value="F:oxidoreductase activity"/>
    <property type="evidence" value="ECO:0007669"/>
    <property type="project" value="UniProtKB-KW"/>
</dbReference>
<evidence type="ECO:0000313" key="3">
    <source>
        <dbReference type="EMBL" id="EHQ24367.1"/>
    </source>
</evidence>
<keyword evidence="2" id="KW-0560">Oxidoreductase</keyword>
<comment type="similarity">
    <text evidence="1">Belongs to the short-chain dehydrogenases/reductases (SDR) family.</text>
</comment>
<dbReference type="Gene3D" id="3.40.50.720">
    <property type="entry name" value="NAD(P)-binding Rossmann-like Domain"/>
    <property type="match status" value="1"/>
</dbReference>
<dbReference type="Proteomes" id="UP000002774">
    <property type="component" value="Chromosome"/>
</dbReference>
<dbReference type="Pfam" id="PF13561">
    <property type="entry name" value="adh_short_C2"/>
    <property type="match status" value="1"/>
</dbReference>
<dbReference type="InterPro" id="IPR002347">
    <property type="entry name" value="SDR_fam"/>
</dbReference>
<proteinExistence type="inferred from homology"/>
<dbReference type="InterPro" id="IPR036291">
    <property type="entry name" value="NAD(P)-bd_dom_sf"/>
</dbReference>
<dbReference type="EMBL" id="CM001403">
    <property type="protein sequence ID" value="EHQ24367.1"/>
    <property type="molecule type" value="Genomic_DNA"/>
</dbReference>
<sequence length="235" mass="24799">MAFKNQKVIIAGGTSGIGLATALMFADQSASTVVTGRDLLKLKAAEQLGLPAFQVDSTSPAQLDNFFSNIGIVNHLVIALGSNKGLGNFKELDLDNIRKGFEEKYWSHLNTIKAALPYMVSTNGSITLLTAITGTAKIPGTSGIGAVNGALEIMVPILAKELHPLRINAVSPGIVDTPWWDFLSAETKKETFADYAAHIPLGRVAQPEDIASAILFLAANTYVTGKVLVCDGGMA</sequence>
<evidence type="ECO:0000256" key="1">
    <source>
        <dbReference type="ARBA" id="ARBA00006484"/>
    </source>
</evidence>
<accession>H1YEV0</accession>
<dbReference type="PRINTS" id="PR00081">
    <property type="entry name" value="GDHRDH"/>
</dbReference>
<dbReference type="HOGENOM" id="CLU_010194_1_2_10"/>
<dbReference type="eggNOG" id="COG1028">
    <property type="taxonomic scope" value="Bacteria"/>
</dbReference>